<name>A0A1R2BQ60_9CILI</name>
<feature type="coiled-coil region" evidence="1">
    <location>
        <begin position="126"/>
        <end position="224"/>
    </location>
</feature>
<keyword evidence="3" id="KW-1185">Reference proteome</keyword>
<reference evidence="2 3" key="1">
    <citation type="submission" date="2016-11" db="EMBL/GenBank/DDBJ databases">
        <title>The macronuclear genome of Stentor coeruleus: a giant cell with tiny introns.</title>
        <authorList>
            <person name="Slabodnick M."/>
            <person name="Ruby J.G."/>
            <person name="Reiff S.B."/>
            <person name="Swart E.C."/>
            <person name="Gosai S."/>
            <person name="Prabakaran S."/>
            <person name="Witkowska E."/>
            <person name="Larue G.E."/>
            <person name="Fisher S."/>
            <person name="Freeman R.M."/>
            <person name="Gunawardena J."/>
            <person name="Chu W."/>
            <person name="Stover N.A."/>
            <person name="Gregory B.D."/>
            <person name="Nowacki M."/>
            <person name="Derisi J."/>
            <person name="Roy S.W."/>
            <person name="Marshall W.F."/>
            <person name="Sood P."/>
        </authorList>
    </citation>
    <scope>NUCLEOTIDE SEQUENCE [LARGE SCALE GENOMIC DNA]</scope>
    <source>
        <strain evidence="2">WM001</strain>
    </source>
</reference>
<proteinExistence type="predicted"/>
<evidence type="ECO:0000313" key="2">
    <source>
        <dbReference type="EMBL" id="OMJ78932.1"/>
    </source>
</evidence>
<organism evidence="2 3">
    <name type="scientific">Stentor coeruleus</name>
    <dbReference type="NCBI Taxonomy" id="5963"/>
    <lineage>
        <taxon>Eukaryota</taxon>
        <taxon>Sar</taxon>
        <taxon>Alveolata</taxon>
        <taxon>Ciliophora</taxon>
        <taxon>Postciliodesmatophora</taxon>
        <taxon>Heterotrichea</taxon>
        <taxon>Heterotrichida</taxon>
        <taxon>Stentoridae</taxon>
        <taxon>Stentor</taxon>
    </lineage>
</organism>
<dbReference type="OrthoDB" id="325795at2759"/>
<sequence>MLDFIVKQVEGLGENLAYAGCYVNVENNLVDVITPLTQASLESTIRIPSKGKLQLIIKNMREGDKLISSVSLPISLLKTSTYWLPLFDSLDYDYLSNLPDKVDFPRIQIQIIDKSYECSSNFIEKIKSLQLKIVDLEHTLESERWEFQKEIGSLSSSQRYREDSQSFIIEQLKLQIDKQEKVIQDLLSQKNDSKSFAENYNKWKNELEDRLKCINIEYEKVLKKGQEQENNYLNTIGNINKDKLELMFKYTCQQQDLYEKDLTISHLKEKINHSSSENCDKMMGFLKNKVAIYQEYLKDAEKNRDALQKKIEDIVEKNDNQKNCLNCACKDKEISELTNKMSLLKTELRDQETKEQKLNTSTLESESYKETQITSDLSSKIKQLMLQNKYLKSQISKLSSKDTDEVDDLLKQYPDTFIKISPGQYIYNNFKVNIFIEKSHLLCRVGNTMTVNEFLISFTHSSNSTTPCDISFKETIKTCHGIDSEIRECCCINEVEKKDEGKKKDLKGKNVLLRKQFMPEKKSFVPLRQSSSHFERKKDKK</sequence>
<evidence type="ECO:0000313" key="3">
    <source>
        <dbReference type="Proteomes" id="UP000187209"/>
    </source>
</evidence>
<dbReference type="Proteomes" id="UP000187209">
    <property type="component" value="Unassembled WGS sequence"/>
</dbReference>
<gene>
    <name evidence="2" type="ORF">SteCoe_21152</name>
</gene>
<keyword evidence="1" id="KW-0175">Coiled coil</keyword>
<dbReference type="AlphaFoldDB" id="A0A1R2BQ60"/>
<feature type="coiled-coil region" evidence="1">
    <location>
        <begin position="290"/>
        <end position="354"/>
    </location>
</feature>
<protein>
    <submittedName>
        <fullName evidence="2">Uncharacterized protein</fullName>
    </submittedName>
</protein>
<comment type="caution">
    <text evidence="2">The sequence shown here is derived from an EMBL/GenBank/DDBJ whole genome shotgun (WGS) entry which is preliminary data.</text>
</comment>
<evidence type="ECO:0000256" key="1">
    <source>
        <dbReference type="SAM" id="Coils"/>
    </source>
</evidence>
<dbReference type="EMBL" id="MPUH01000496">
    <property type="protein sequence ID" value="OMJ78932.1"/>
    <property type="molecule type" value="Genomic_DNA"/>
</dbReference>
<accession>A0A1R2BQ60</accession>